<dbReference type="Gene3D" id="3.90.960.10">
    <property type="entry name" value="YbaK/aminoacyl-tRNA synthetase-associated domain"/>
    <property type="match status" value="1"/>
</dbReference>
<dbReference type="SUPFAM" id="SSF55826">
    <property type="entry name" value="YbaK/ProRS associated domain"/>
    <property type="match status" value="1"/>
</dbReference>
<dbReference type="Proteomes" id="UP000249185">
    <property type="component" value="Unassembled WGS sequence"/>
</dbReference>
<dbReference type="GO" id="GO:0002161">
    <property type="term" value="F:aminoacyl-tRNA deacylase activity"/>
    <property type="evidence" value="ECO:0007669"/>
    <property type="project" value="InterPro"/>
</dbReference>
<organism evidence="2 3">
    <name type="scientific">Rhodovulum sulfidophilum</name>
    <name type="common">Rhodobacter sulfidophilus</name>
    <dbReference type="NCBI Taxonomy" id="35806"/>
    <lineage>
        <taxon>Bacteria</taxon>
        <taxon>Pseudomonadati</taxon>
        <taxon>Pseudomonadota</taxon>
        <taxon>Alphaproteobacteria</taxon>
        <taxon>Rhodobacterales</taxon>
        <taxon>Paracoccaceae</taxon>
        <taxon>Rhodovulum</taxon>
    </lineage>
</organism>
<name>A0A2W5NA20_RHOSU</name>
<dbReference type="PANTHER" id="PTHR30411">
    <property type="entry name" value="CYTOPLASMIC PROTEIN"/>
    <property type="match status" value="1"/>
</dbReference>
<gene>
    <name evidence="2" type="ORF">DI556_11090</name>
</gene>
<comment type="caution">
    <text evidence="2">The sequence shown here is derived from an EMBL/GenBank/DDBJ whole genome shotgun (WGS) entry which is preliminary data.</text>
</comment>
<dbReference type="CDD" id="cd04333">
    <property type="entry name" value="ProX_deacylase"/>
    <property type="match status" value="1"/>
</dbReference>
<accession>A0A2W5NA20</accession>
<sequence>MSKTAADPAPAAGGASLARVVADAKARGLDIAPVRLAEGTRTAADAAAACGCALDQIIKSIVFRVAGDDRHVLFLTAGGNRVDPGAAAALVGAPLEKADAASIRASTGFAIGGVSPLGHLTPIETYLDPRILDFPVIWAAAGTPHHVFSIAPEALVAALGPIVADFTAR</sequence>
<feature type="domain" description="YbaK/aminoacyl-tRNA synthetase-associated" evidence="1">
    <location>
        <begin position="38"/>
        <end position="156"/>
    </location>
</feature>
<evidence type="ECO:0000313" key="3">
    <source>
        <dbReference type="Proteomes" id="UP000249185"/>
    </source>
</evidence>
<proteinExistence type="predicted"/>
<dbReference type="PANTHER" id="PTHR30411:SF1">
    <property type="entry name" value="CYTOPLASMIC PROTEIN"/>
    <property type="match status" value="1"/>
</dbReference>
<protein>
    <submittedName>
        <fullName evidence="2">Aminoacyl-tRNA deacylase</fullName>
    </submittedName>
</protein>
<dbReference type="Pfam" id="PF04073">
    <property type="entry name" value="tRNA_edit"/>
    <property type="match status" value="1"/>
</dbReference>
<evidence type="ECO:0000313" key="2">
    <source>
        <dbReference type="EMBL" id="PZQ49408.1"/>
    </source>
</evidence>
<dbReference type="AlphaFoldDB" id="A0A2W5NA20"/>
<reference evidence="2 3" key="1">
    <citation type="submission" date="2017-08" db="EMBL/GenBank/DDBJ databases">
        <title>Infants hospitalized years apart are colonized by the same room-sourced microbial strains.</title>
        <authorList>
            <person name="Brooks B."/>
            <person name="Olm M.R."/>
            <person name="Firek B.A."/>
            <person name="Baker R."/>
            <person name="Thomas B.C."/>
            <person name="Morowitz M.J."/>
            <person name="Banfield J.F."/>
        </authorList>
    </citation>
    <scope>NUCLEOTIDE SEQUENCE [LARGE SCALE GENOMIC DNA]</scope>
    <source>
        <strain evidence="2">S2_005_002_R2_34</strain>
    </source>
</reference>
<dbReference type="EMBL" id="QFPW01000007">
    <property type="protein sequence ID" value="PZQ49408.1"/>
    <property type="molecule type" value="Genomic_DNA"/>
</dbReference>
<dbReference type="InterPro" id="IPR007214">
    <property type="entry name" value="YbaK/aa-tRNA-synth-assoc-dom"/>
</dbReference>
<evidence type="ECO:0000259" key="1">
    <source>
        <dbReference type="Pfam" id="PF04073"/>
    </source>
</evidence>
<dbReference type="InterPro" id="IPR036754">
    <property type="entry name" value="YbaK/aa-tRNA-synt-asso_dom_sf"/>
</dbReference>